<feature type="transmembrane region" description="Helical" evidence="1">
    <location>
        <begin position="73"/>
        <end position="95"/>
    </location>
</feature>
<keyword evidence="1" id="KW-1133">Transmembrane helix</keyword>
<organism evidence="2 3">
    <name type="scientific">Bradyrhizobium japonicum</name>
    <dbReference type="NCBI Taxonomy" id="375"/>
    <lineage>
        <taxon>Bacteria</taxon>
        <taxon>Pseudomonadati</taxon>
        <taxon>Pseudomonadota</taxon>
        <taxon>Alphaproteobacteria</taxon>
        <taxon>Hyphomicrobiales</taxon>
        <taxon>Nitrobacteraceae</taxon>
        <taxon>Bradyrhizobium</taxon>
    </lineage>
</organism>
<proteinExistence type="predicted"/>
<dbReference type="RefSeq" id="WP_085401354.1">
    <property type="nucleotide sequence ID" value="NZ_NAFL01000251.1"/>
</dbReference>
<dbReference type="InterPro" id="IPR010406">
    <property type="entry name" value="DUF1003"/>
</dbReference>
<dbReference type="Proteomes" id="UP000193335">
    <property type="component" value="Unassembled WGS sequence"/>
</dbReference>
<evidence type="ECO:0000313" key="3">
    <source>
        <dbReference type="Proteomes" id="UP000193335"/>
    </source>
</evidence>
<sequence>MSAPASSKRPVENIDAILRLEKQDEKKIALHHRIFHAIGSFAGTPQFVVLQCGAVVCWIAFGGVFPDRALDPFPFPLLGTFLALEAVLLTSCVLIRQNATDRILEKRDRLELQINLLSEREATRSLRILQKLATRLNVDDEDCQQDELAQETSVDQLARGLREREQAEEAQ</sequence>
<protein>
    <recommendedName>
        <fullName evidence="4">DUF1003 domain-containing protein</fullName>
    </recommendedName>
</protein>
<comment type="caution">
    <text evidence="2">The sequence shown here is derived from an EMBL/GenBank/DDBJ whole genome shotgun (WGS) entry which is preliminary data.</text>
</comment>
<name>A0A1Y2JPE0_BRAJP</name>
<dbReference type="AlphaFoldDB" id="A0A1Y2JPE0"/>
<feature type="transmembrane region" description="Helical" evidence="1">
    <location>
        <begin position="34"/>
        <end position="61"/>
    </location>
</feature>
<keyword evidence="1" id="KW-0812">Transmembrane</keyword>
<evidence type="ECO:0008006" key="4">
    <source>
        <dbReference type="Google" id="ProtNLM"/>
    </source>
</evidence>
<keyword evidence="1" id="KW-0472">Membrane</keyword>
<reference evidence="2 3" key="1">
    <citation type="submission" date="2017-03" db="EMBL/GenBank/DDBJ databases">
        <title>Whole genome sequences of fourteen strains of Bradyrhizobium canariense and one strain of Bradyrhizobium japonicum isolated from Lupinus (Papilionoideae: Genisteae) species in Algeria.</title>
        <authorList>
            <person name="Crovadore J."/>
            <person name="Chekireb D."/>
            <person name="Brachmann A."/>
            <person name="Chablais R."/>
            <person name="Cochard B."/>
            <person name="Lefort F."/>
        </authorList>
    </citation>
    <scope>NUCLEOTIDE SEQUENCE [LARGE SCALE GENOMIC DNA]</scope>
    <source>
        <strain evidence="2 3">UBMA197</strain>
    </source>
</reference>
<accession>A0A1Y2JPE0</accession>
<gene>
    <name evidence="2" type="ORF">BSZ19_19880</name>
</gene>
<dbReference type="Pfam" id="PF06210">
    <property type="entry name" value="DUF1003"/>
    <property type="match status" value="1"/>
</dbReference>
<evidence type="ECO:0000256" key="1">
    <source>
        <dbReference type="SAM" id="Phobius"/>
    </source>
</evidence>
<dbReference type="EMBL" id="NAFL01000251">
    <property type="protein sequence ID" value="OSJ32103.1"/>
    <property type="molecule type" value="Genomic_DNA"/>
</dbReference>
<evidence type="ECO:0000313" key="2">
    <source>
        <dbReference type="EMBL" id="OSJ32103.1"/>
    </source>
</evidence>